<sequence>MSGPNSVCTVSFSVIPGPVAALAHRTTRLTWLLLLGAMLCLLAACGTTQKVGPGYYRVQSGDTLTQIAREHGQTVHSLMRMNDIRNANVLRVGQVLKVGTGGASATSSSSSTSTSAPSPVLPRPANAIDMIWPADGSVDARAKKPSPHGIVITNRAGTPIKAVADGKVVYAGDALRGYGNLVIVDHASGFLTVYAHNQSLDVKEGQRVKQGQRIAAMGSSASNQVGLYFEVRYQGKAVDALRYLPRR</sequence>
<dbReference type="PANTHER" id="PTHR21666:SF263">
    <property type="entry name" value="MUREIN HYDROLASE ACTIVATOR NLPD"/>
    <property type="match status" value="1"/>
</dbReference>
<dbReference type="InterPro" id="IPR050570">
    <property type="entry name" value="Cell_wall_metabolism_enzyme"/>
</dbReference>
<dbReference type="AlphaFoldDB" id="A0A853FCN7"/>
<gene>
    <name evidence="4" type="ORF">H0A68_12545</name>
</gene>
<feature type="compositionally biased region" description="Low complexity" evidence="2">
    <location>
        <begin position="103"/>
        <end position="118"/>
    </location>
</feature>
<dbReference type="CDD" id="cd00118">
    <property type="entry name" value="LysM"/>
    <property type="match status" value="1"/>
</dbReference>
<reference evidence="4 5" key="1">
    <citation type="submission" date="2020-07" db="EMBL/GenBank/DDBJ databases">
        <title>Taxonomic revisions and descriptions of new bacterial species based on genomic comparisons in the high-G+C-content subgroup of the family Alcaligenaceae.</title>
        <authorList>
            <person name="Szabo A."/>
            <person name="Felfoldi T."/>
        </authorList>
    </citation>
    <scope>NUCLEOTIDE SEQUENCE [LARGE SCALE GENOMIC DNA]</scope>
    <source>
        <strain evidence="4 5">DSM 25264</strain>
    </source>
</reference>
<dbReference type="GO" id="GO:0004222">
    <property type="term" value="F:metalloendopeptidase activity"/>
    <property type="evidence" value="ECO:0007669"/>
    <property type="project" value="TreeGrafter"/>
</dbReference>
<dbReference type="PANTHER" id="PTHR21666">
    <property type="entry name" value="PEPTIDASE-RELATED"/>
    <property type="match status" value="1"/>
</dbReference>
<dbReference type="Pfam" id="PF01476">
    <property type="entry name" value="LysM"/>
    <property type="match status" value="1"/>
</dbReference>
<dbReference type="Pfam" id="PF01551">
    <property type="entry name" value="Peptidase_M23"/>
    <property type="match status" value="1"/>
</dbReference>
<dbReference type="SMART" id="SM00257">
    <property type="entry name" value="LysM"/>
    <property type="match status" value="1"/>
</dbReference>
<dbReference type="PROSITE" id="PS51782">
    <property type="entry name" value="LYSM"/>
    <property type="match status" value="1"/>
</dbReference>
<dbReference type="EMBL" id="JACCEW010000003">
    <property type="protein sequence ID" value="NYT37707.1"/>
    <property type="molecule type" value="Genomic_DNA"/>
</dbReference>
<feature type="domain" description="LysM" evidence="3">
    <location>
        <begin position="54"/>
        <end position="98"/>
    </location>
</feature>
<dbReference type="CDD" id="cd12797">
    <property type="entry name" value="M23_peptidase"/>
    <property type="match status" value="1"/>
</dbReference>
<feature type="region of interest" description="Disordered" evidence="2">
    <location>
        <begin position="101"/>
        <end position="122"/>
    </location>
</feature>
<dbReference type="Gene3D" id="3.10.350.10">
    <property type="entry name" value="LysM domain"/>
    <property type="match status" value="1"/>
</dbReference>
<evidence type="ECO:0000256" key="1">
    <source>
        <dbReference type="ARBA" id="ARBA00038420"/>
    </source>
</evidence>
<keyword evidence="5" id="KW-1185">Reference proteome</keyword>
<protein>
    <submittedName>
        <fullName evidence="4">Peptidoglycan DD-metalloendopeptidase family protein</fullName>
    </submittedName>
</protein>
<organism evidence="4 5">
    <name type="scientific">Allopusillimonas soli</name>
    <dbReference type="NCBI Taxonomy" id="659016"/>
    <lineage>
        <taxon>Bacteria</taxon>
        <taxon>Pseudomonadati</taxon>
        <taxon>Pseudomonadota</taxon>
        <taxon>Betaproteobacteria</taxon>
        <taxon>Burkholderiales</taxon>
        <taxon>Alcaligenaceae</taxon>
        <taxon>Allopusillimonas</taxon>
    </lineage>
</organism>
<evidence type="ECO:0000256" key="2">
    <source>
        <dbReference type="SAM" id="MobiDB-lite"/>
    </source>
</evidence>
<dbReference type="Gene3D" id="2.70.70.10">
    <property type="entry name" value="Glucose Permease (Domain IIA)"/>
    <property type="match status" value="1"/>
</dbReference>
<dbReference type="InterPro" id="IPR011055">
    <property type="entry name" value="Dup_hybrid_motif"/>
</dbReference>
<evidence type="ECO:0000313" key="4">
    <source>
        <dbReference type="EMBL" id="NYT37707.1"/>
    </source>
</evidence>
<evidence type="ECO:0000259" key="3">
    <source>
        <dbReference type="PROSITE" id="PS51782"/>
    </source>
</evidence>
<dbReference type="InterPro" id="IPR016047">
    <property type="entry name" value="M23ase_b-sheet_dom"/>
</dbReference>
<comment type="similarity">
    <text evidence="1">Belongs to the E.coli NlpD/Haemophilus LppB family.</text>
</comment>
<dbReference type="InterPro" id="IPR018392">
    <property type="entry name" value="LysM"/>
</dbReference>
<evidence type="ECO:0000313" key="5">
    <source>
        <dbReference type="Proteomes" id="UP000580517"/>
    </source>
</evidence>
<dbReference type="SUPFAM" id="SSF51261">
    <property type="entry name" value="Duplicated hybrid motif"/>
    <property type="match status" value="1"/>
</dbReference>
<dbReference type="Proteomes" id="UP000580517">
    <property type="component" value="Unassembled WGS sequence"/>
</dbReference>
<comment type="caution">
    <text evidence="4">The sequence shown here is derived from an EMBL/GenBank/DDBJ whole genome shotgun (WGS) entry which is preliminary data.</text>
</comment>
<accession>A0A853FCN7</accession>
<proteinExistence type="inferred from homology"/>
<dbReference type="InterPro" id="IPR036779">
    <property type="entry name" value="LysM_dom_sf"/>
</dbReference>
<name>A0A853FCN7_9BURK</name>